<feature type="transmembrane region" description="Helical" evidence="1">
    <location>
        <begin position="55"/>
        <end position="74"/>
    </location>
</feature>
<protein>
    <submittedName>
        <fullName evidence="2">Uncharacterized protein</fullName>
    </submittedName>
</protein>
<keyword evidence="1" id="KW-1133">Transmembrane helix</keyword>
<name>A0A0H2RVW5_9AGAM</name>
<evidence type="ECO:0000313" key="3">
    <source>
        <dbReference type="Proteomes" id="UP000053477"/>
    </source>
</evidence>
<accession>A0A0H2RVW5</accession>
<dbReference type="Proteomes" id="UP000053477">
    <property type="component" value="Unassembled WGS sequence"/>
</dbReference>
<feature type="transmembrane region" description="Helical" evidence="1">
    <location>
        <begin position="136"/>
        <end position="158"/>
    </location>
</feature>
<evidence type="ECO:0000256" key="1">
    <source>
        <dbReference type="SAM" id="Phobius"/>
    </source>
</evidence>
<gene>
    <name evidence="2" type="ORF">SCHPADRAFT_236961</name>
</gene>
<keyword evidence="1" id="KW-0472">Membrane</keyword>
<reference evidence="2 3" key="1">
    <citation type="submission" date="2015-04" db="EMBL/GenBank/DDBJ databases">
        <title>Complete genome sequence of Schizopora paradoxa KUC8140, a cosmopolitan wood degrader in East Asia.</title>
        <authorList>
            <consortium name="DOE Joint Genome Institute"/>
            <person name="Min B."/>
            <person name="Park H."/>
            <person name="Jang Y."/>
            <person name="Kim J.-J."/>
            <person name="Kim K.H."/>
            <person name="Pangilinan J."/>
            <person name="Lipzen A."/>
            <person name="Riley R."/>
            <person name="Grigoriev I.V."/>
            <person name="Spatafora J.W."/>
            <person name="Choi I.-G."/>
        </authorList>
    </citation>
    <scope>NUCLEOTIDE SEQUENCE [LARGE SCALE GENOMIC DNA]</scope>
    <source>
        <strain evidence="2 3">KUC8140</strain>
    </source>
</reference>
<keyword evidence="1" id="KW-0812">Transmembrane</keyword>
<dbReference type="OrthoDB" id="2796825at2759"/>
<sequence length="326" mass="35711">MNSTQVAESAADLWTERSNFAGIAMGALAYGLHLAVFSISLFYVFKAPALGKTSWLFAILLFAFLGLGTIQVAAQVKFGELVWIDYRNFPGGPVAWYHGHYNNIYNTLEFGGFISANFLADAVLLYRMFVVWDRNLLVMIIPILAFTASTSLSIVSAFEAAQPHSSKWSHASFEFELPYWALTVSLNLLITVAVVYRLLTMRRAVISIFGADHATMYTSIISMVVESAAIYATTGIVCIVAFATKSNILNFLQPILGQVVCICPELIILRVHNGRAWTTHITRTVNAHRLGTQSVEASENGRSTPGPMVVSSGFVGGILDLKAYGY</sequence>
<proteinExistence type="predicted"/>
<organism evidence="2 3">
    <name type="scientific">Schizopora paradoxa</name>
    <dbReference type="NCBI Taxonomy" id="27342"/>
    <lineage>
        <taxon>Eukaryota</taxon>
        <taxon>Fungi</taxon>
        <taxon>Dikarya</taxon>
        <taxon>Basidiomycota</taxon>
        <taxon>Agaricomycotina</taxon>
        <taxon>Agaricomycetes</taxon>
        <taxon>Hymenochaetales</taxon>
        <taxon>Schizoporaceae</taxon>
        <taxon>Schizopora</taxon>
    </lineage>
</organism>
<feature type="transmembrane region" description="Helical" evidence="1">
    <location>
        <begin position="178"/>
        <end position="199"/>
    </location>
</feature>
<dbReference type="EMBL" id="KQ085922">
    <property type="protein sequence ID" value="KLO15959.1"/>
    <property type="molecule type" value="Genomic_DNA"/>
</dbReference>
<feature type="transmembrane region" description="Helical" evidence="1">
    <location>
        <begin position="110"/>
        <end position="129"/>
    </location>
</feature>
<feature type="transmembrane region" description="Helical" evidence="1">
    <location>
        <begin position="220"/>
        <end position="242"/>
    </location>
</feature>
<keyword evidence="3" id="KW-1185">Reference proteome</keyword>
<dbReference type="InParanoid" id="A0A0H2RVW5"/>
<evidence type="ECO:0000313" key="2">
    <source>
        <dbReference type="EMBL" id="KLO15959.1"/>
    </source>
</evidence>
<feature type="transmembrane region" description="Helical" evidence="1">
    <location>
        <begin position="20"/>
        <end position="43"/>
    </location>
</feature>
<dbReference type="AlphaFoldDB" id="A0A0H2RVW5"/>